<evidence type="ECO:0000256" key="11">
    <source>
        <dbReference type="SAM" id="MobiDB-lite"/>
    </source>
</evidence>
<dbReference type="PANTHER" id="PTHR30447">
    <property type="entry name" value="FRUCTOSE-1,6-BISPHOSPHATASE CLASS 2"/>
    <property type="match status" value="1"/>
</dbReference>
<dbReference type="GO" id="GO:0006094">
    <property type="term" value="P:gluconeogenesis"/>
    <property type="evidence" value="ECO:0007669"/>
    <property type="project" value="UniProtKB-UniPathway"/>
</dbReference>
<evidence type="ECO:0000256" key="1">
    <source>
        <dbReference type="ARBA" id="ARBA00001273"/>
    </source>
</evidence>
<evidence type="ECO:0000256" key="10">
    <source>
        <dbReference type="ARBA" id="ARBA00032412"/>
    </source>
</evidence>
<dbReference type="Pfam" id="PF03320">
    <property type="entry name" value="FBPase_glpX"/>
    <property type="match status" value="1"/>
</dbReference>
<evidence type="ECO:0000256" key="5">
    <source>
        <dbReference type="ARBA" id="ARBA00014392"/>
    </source>
</evidence>
<comment type="caution">
    <text evidence="12">The sequence shown here is derived from an EMBL/GenBank/DDBJ whole genome shotgun (WGS) entry which is preliminary data.</text>
</comment>
<keyword evidence="6" id="KW-0479">Metal-binding</keyword>
<dbReference type="GO" id="GO:0006071">
    <property type="term" value="P:glycerol metabolic process"/>
    <property type="evidence" value="ECO:0007669"/>
    <property type="project" value="InterPro"/>
</dbReference>
<comment type="similarity">
    <text evidence="3">Belongs to the FBPase class 2 family.</text>
</comment>
<keyword evidence="7" id="KW-0378">Hydrolase</keyword>
<dbReference type="Gene3D" id="3.30.540.10">
    <property type="entry name" value="Fructose-1,6-Bisphosphatase, subunit A, domain 1"/>
    <property type="match status" value="1"/>
</dbReference>
<evidence type="ECO:0000313" key="13">
    <source>
        <dbReference type="Proteomes" id="UP000272503"/>
    </source>
</evidence>
<keyword evidence="9" id="KW-0119">Carbohydrate metabolism</keyword>
<dbReference type="GO" id="GO:0042132">
    <property type="term" value="F:fructose 1,6-bisphosphate 1-phosphatase activity"/>
    <property type="evidence" value="ECO:0007669"/>
    <property type="project" value="UniProtKB-EC"/>
</dbReference>
<dbReference type="EC" id="3.1.3.11" evidence="4"/>
<organism evidence="12 13">
    <name type="scientific">Mycetocola tolaasinivorans</name>
    <dbReference type="NCBI Taxonomy" id="76635"/>
    <lineage>
        <taxon>Bacteria</taxon>
        <taxon>Bacillati</taxon>
        <taxon>Actinomycetota</taxon>
        <taxon>Actinomycetes</taxon>
        <taxon>Micrococcales</taxon>
        <taxon>Microbacteriaceae</taxon>
        <taxon>Mycetocola</taxon>
    </lineage>
</organism>
<keyword evidence="13" id="KW-1185">Reference proteome</keyword>
<feature type="compositionally biased region" description="Low complexity" evidence="11">
    <location>
        <begin position="68"/>
        <end position="77"/>
    </location>
</feature>
<name>A0A3L7A895_9MICO</name>
<evidence type="ECO:0000313" key="12">
    <source>
        <dbReference type="EMBL" id="RLP76387.1"/>
    </source>
</evidence>
<dbReference type="EMBL" id="RCUX01000004">
    <property type="protein sequence ID" value="RLP76387.1"/>
    <property type="molecule type" value="Genomic_DNA"/>
</dbReference>
<dbReference type="GO" id="GO:0030388">
    <property type="term" value="P:fructose 1,6-bisphosphate metabolic process"/>
    <property type="evidence" value="ECO:0007669"/>
    <property type="project" value="TreeGrafter"/>
</dbReference>
<evidence type="ECO:0000256" key="7">
    <source>
        <dbReference type="ARBA" id="ARBA00022801"/>
    </source>
</evidence>
<sequence>MSVWNTLSLSRRAAARPKNMYVWSAICRMMPGRGRVLGVVHIRADRLCTAESGTIDDMSESSTGPRPGSAFFRPAGSAAARPAAARRPAAPVGWPGAEALRGLRLATVAAATAAADHVGSGDPLAVDGAAVSALRSELDTLNLSGVVIAGEGEKDEAPMLAAGETFGLGGTAVEIAVDPVDGTRLAAAGEPGAMVVLGVAEPGSFADIGPAYYLQKIVAGPRAPRVSVDAPFGETLAAIAAHRGVLVSELHVAIQDRPRNAELMRIASEVGAHCDFFEHGEVERSLRVLQPDAELDVVAGIGGAPEGLVVAAAVRALGGSMEARFAPQSRSERSRIEAHGLSVDALLGMDELCGGRAAILVSAVTECLIVPGSPLQAVQGKGQDARIWSWSATETSA</sequence>
<dbReference type="Proteomes" id="UP000272503">
    <property type="component" value="Unassembled WGS sequence"/>
</dbReference>
<evidence type="ECO:0000256" key="9">
    <source>
        <dbReference type="ARBA" id="ARBA00023277"/>
    </source>
</evidence>
<dbReference type="InterPro" id="IPR004464">
    <property type="entry name" value="FBPase_class-2/SBPase"/>
</dbReference>
<comment type="catalytic activity">
    <reaction evidence="1">
        <text>beta-D-fructose 1,6-bisphosphate + H2O = beta-D-fructose 6-phosphate + phosphate</text>
        <dbReference type="Rhea" id="RHEA:11064"/>
        <dbReference type="ChEBI" id="CHEBI:15377"/>
        <dbReference type="ChEBI" id="CHEBI:32966"/>
        <dbReference type="ChEBI" id="CHEBI:43474"/>
        <dbReference type="ChEBI" id="CHEBI:57634"/>
        <dbReference type="EC" id="3.1.3.11"/>
    </reaction>
</comment>
<keyword evidence="8" id="KW-0464">Manganese</keyword>
<dbReference type="OrthoDB" id="9779353at2"/>
<comment type="pathway">
    <text evidence="2">Carbohydrate biosynthesis; gluconeogenesis.</text>
</comment>
<evidence type="ECO:0000256" key="2">
    <source>
        <dbReference type="ARBA" id="ARBA00004742"/>
    </source>
</evidence>
<gene>
    <name evidence="12" type="ORF">D9V32_05825</name>
</gene>
<evidence type="ECO:0000256" key="8">
    <source>
        <dbReference type="ARBA" id="ARBA00023211"/>
    </source>
</evidence>
<accession>A0A3L7A895</accession>
<dbReference type="GO" id="GO:0046872">
    <property type="term" value="F:metal ion binding"/>
    <property type="evidence" value="ECO:0007669"/>
    <property type="project" value="UniProtKB-KW"/>
</dbReference>
<dbReference type="SUPFAM" id="SSF56655">
    <property type="entry name" value="Carbohydrate phosphatase"/>
    <property type="match status" value="1"/>
</dbReference>
<proteinExistence type="inferred from homology"/>
<evidence type="ECO:0000256" key="6">
    <source>
        <dbReference type="ARBA" id="ARBA00022723"/>
    </source>
</evidence>
<evidence type="ECO:0000256" key="4">
    <source>
        <dbReference type="ARBA" id="ARBA00013093"/>
    </source>
</evidence>
<dbReference type="Gene3D" id="3.40.190.90">
    <property type="match status" value="1"/>
</dbReference>
<dbReference type="PANTHER" id="PTHR30447:SF0">
    <property type="entry name" value="FRUCTOSE-1,6-BISPHOSPHATASE 1 CLASS 2-RELATED"/>
    <property type="match status" value="1"/>
</dbReference>
<feature type="region of interest" description="Disordered" evidence="11">
    <location>
        <begin position="55"/>
        <end position="77"/>
    </location>
</feature>
<dbReference type="GO" id="GO:0005829">
    <property type="term" value="C:cytosol"/>
    <property type="evidence" value="ECO:0007669"/>
    <property type="project" value="TreeGrafter"/>
</dbReference>
<dbReference type="UniPathway" id="UPA00138"/>
<evidence type="ECO:0000256" key="3">
    <source>
        <dbReference type="ARBA" id="ARBA00008989"/>
    </source>
</evidence>
<protein>
    <recommendedName>
        <fullName evidence="5">Fructose-1,6-bisphosphatase class 2</fullName>
        <ecNumber evidence="4">3.1.3.11</ecNumber>
    </recommendedName>
    <alternativeName>
        <fullName evidence="10">D-fructose-1,6-bisphosphate 1-phosphohydrolase class 2</fullName>
    </alternativeName>
</protein>
<reference evidence="12 13" key="1">
    <citation type="submission" date="2018-10" db="EMBL/GenBank/DDBJ databases">
        <authorList>
            <person name="Li J."/>
        </authorList>
    </citation>
    <scope>NUCLEOTIDE SEQUENCE [LARGE SCALE GENOMIC DNA]</scope>
    <source>
        <strain evidence="12 13">IF 016277</strain>
    </source>
</reference>
<dbReference type="AlphaFoldDB" id="A0A3L7A895"/>